<dbReference type="PANTHER" id="PTHR30543:SF21">
    <property type="entry name" value="NAD(P)H-DEPENDENT FMN REDUCTASE LOT6"/>
    <property type="match status" value="1"/>
</dbReference>
<name>A0A835M4S3_9MAGN</name>
<feature type="domain" description="NADPH-dependent FMN reductase-like" evidence="4">
    <location>
        <begin position="11"/>
        <end position="96"/>
    </location>
</feature>
<comment type="catalytic activity">
    <reaction evidence="2">
        <text>a quinone + NADH + H(+) = a quinol + NAD(+)</text>
        <dbReference type="Rhea" id="RHEA:46160"/>
        <dbReference type="ChEBI" id="CHEBI:15378"/>
        <dbReference type="ChEBI" id="CHEBI:24646"/>
        <dbReference type="ChEBI" id="CHEBI:57540"/>
        <dbReference type="ChEBI" id="CHEBI:57945"/>
        <dbReference type="ChEBI" id="CHEBI:132124"/>
        <dbReference type="EC" id="1.6.5.2"/>
    </reaction>
</comment>
<proteinExistence type="predicted"/>
<comment type="caution">
    <text evidence="5">The sequence shown here is derived from an EMBL/GenBank/DDBJ whole genome shotgun (WGS) entry which is preliminary data.</text>
</comment>
<dbReference type="InterPro" id="IPR050712">
    <property type="entry name" value="NAD(P)H-dep_reductase"/>
</dbReference>
<evidence type="ECO:0000259" key="4">
    <source>
        <dbReference type="Pfam" id="PF03358"/>
    </source>
</evidence>
<dbReference type="EC" id="1.6.5.2" evidence="1"/>
<protein>
    <recommendedName>
        <fullName evidence="1">NAD(P)H dehydrogenase (quinone)</fullName>
        <ecNumber evidence="1">1.6.5.2</ecNumber>
    </recommendedName>
</protein>
<dbReference type="Gene3D" id="3.40.50.360">
    <property type="match status" value="1"/>
</dbReference>
<dbReference type="GO" id="GO:0010181">
    <property type="term" value="F:FMN binding"/>
    <property type="evidence" value="ECO:0007669"/>
    <property type="project" value="TreeGrafter"/>
</dbReference>
<dbReference type="GO" id="GO:0005829">
    <property type="term" value="C:cytosol"/>
    <property type="evidence" value="ECO:0007669"/>
    <property type="project" value="TreeGrafter"/>
</dbReference>
<dbReference type="PANTHER" id="PTHR30543">
    <property type="entry name" value="CHROMATE REDUCTASE"/>
    <property type="match status" value="1"/>
</dbReference>
<dbReference type="Pfam" id="PF03358">
    <property type="entry name" value="FMN_red"/>
    <property type="match status" value="1"/>
</dbReference>
<dbReference type="EMBL" id="JADFTS010000004">
    <property type="protein sequence ID" value="KAF9610721.1"/>
    <property type="molecule type" value="Genomic_DNA"/>
</dbReference>
<keyword evidence="6" id="KW-1185">Reference proteome</keyword>
<evidence type="ECO:0000313" key="6">
    <source>
        <dbReference type="Proteomes" id="UP000631114"/>
    </source>
</evidence>
<evidence type="ECO:0000256" key="3">
    <source>
        <dbReference type="ARBA" id="ARBA00048983"/>
    </source>
</evidence>
<dbReference type="OrthoDB" id="68575at2759"/>
<dbReference type="Proteomes" id="UP000631114">
    <property type="component" value="Unassembled WGS sequence"/>
</dbReference>
<dbReference type="InterPro" id="IPR005025">
    <property type="entry name" value="FMN_Rdtase-like_dom"/>
</dbReference>
<evidence type="ECO:0000313" key="5">
    <source>
        <dbReference type="EMBL" id="KAF9610721.1"/>
    </source>
</evidence>
<evidence type="ECO:0000256" key="2">
    <source>
        <dbReference type="ARBA" id="ARBA00047678"/>
    </source>
</evidence>
<organism evidence="5 6">
    <name type="scientific">Coptis chinensis</name>
    <dbReference type="NCBI Taxonomy" id="261450"/>
    <lineage>
        <taxon>Eukaryota</taxon>
        <taxon>Viridiplantae</taxon>
        <taxon>Streptophyta</taxon>
        <taxon>Embryophyta</taxon>
        <taxon>Tracheophyta</taxon>
        <taxon>Spermatophyta</taxon>
        <taxon>Magnoliopsida</taxon>
        <taxon>Ranunculales</taxon>
        <taxon>Ranunculaceae</taxon>
        <taxon>Coptidoideae</taxon>
        <taxon>Coptis</taxon>
    </lineage>
</organism>
<dbReference type="SUPFAM" id="SSF52218">
    <property type="entry name" value="Flavoproteins"/>
    <property type="match status" value="1"/>
</dbReference>
<evidence type="ECO:0000256" key="1">
    <source>
        <dbReference type="ARBA" id="ARBA00012648"/>
    </source>
</evidence>
<gene>
    <name evidence="5" type="ORF">IFM89_024571</name>
</gene>
<comment type="catalytic activity">
    <reaction evidence="3">
        <text>a quinone + NADPH + H(+) = a quinol + NADP(+)</text>
        <dbReference type="Rhea" id="RHEA:46164"/>
        <dbReference type="ChEBI" id="CHEBI:15378"/>
        <dbReference type="ChEBI" id="CHEBI:24646"/>
        <dbReference type="ChEBI" id="CHEBI:57783"/>
        <dbReference type="ChEBI" id="CHEBI:58349"/>
        <dbReference type="ChEBI" id="CHEBI:132124"/>
        <dbReference type="EC" id="1.6.5.2"/>
    </reaction>
</comment>
<dbReference type="AlphaFoldDB" id="A0A835M4S3"/>
<dbReference type="GO" id="GO:0003955">
    <property type="term" value="F:NAD(P)H dehydrogenase (quinone) activity"/>
    <property type="evidence" value="ECO:0007669"/>
    <property type="project" value="UniProtKB-EC"/>
</dbReference>
<sequence>MAASAVIQPMIKVAALCGSLRKASYSRGLVNSAVQIANESIPGQQIEFIEIEPLPFINMDLEVNGTYPPVVEAFRQKILEADSILFASPEYNYSLSLH</sequence>
<reference evidence="5 6" key="1">
    <citation type="submission" date="2020-10" db="EMBL/GenBank/DDBJ databases">
        <title>The Coptis chinensis genome and diversification of protoberbering-type alkaloids.</title>
        <authorList>
            <person name="Wang B."/>
            <person name="Shu S."/>
            <person name="Song C."/>
            <person name="Liu Y."/>
        </authorList>
    </citation>
    <scope>NUCLEOTIDE SEQUENCE [LARGE SCALE GENOMIC DNA]</scope>
    <source>
        <strain evidence="5">HL-2020</strain>
        <tissue evidence="5">Leaf</tissue>
    </source>
</reference>
<dbReference type="InterPro" id="IPR029039">
    <property type="entry name" value="Flavoprotein-like_sf"/>
</dbReference>
<accession>A0A835M4S3</accession>